<proteinExistence type="predicted"/>
<dbReference type="Proteomes" id="UP000243799">
    <property type="component" value="Unassembled WGS sequence"/>
</dbReference>
<feature type="chain" id="PRO_5017372304" description="Secreted protein" evidence="1">
    <location>
        <begin position="37"/>
        <end position="143"/>
    </location>
</feature>
<evidence type="ECO:0008006" key="4">
    <source>
        <dbReference type="Google" id="ProtNLM"/>
    </source>
</evidence>
<name>A0A1I1BVE6_9PSEU</name>
<accession>A0A1I1BVE6</accession>
<reference evidence="3" key="1">
    <citation type="submission" date="2016-10" db="EMBL/GenBank/DDBJ databases">
        <authorList>
            <person name="Varghese N."/>
            <person name="Submissions S."/>
        </authorList>
    </citation>
    <scope>NUCLEOTIDE SEQUENCE [LARGE SCALE GENOMIC DNA]</scope>
    <source>
        <strain evidence="3">CGMCC 4.3568</strain>
    </source>
</reference>
<protein>
    <recommendedName>
        <fullName evidence="4">Secreted protein</fullName>
    </recommendedName>
</protein>
<organism evidence="2 3">
    <name type="scientific">Amycolatopsis marina</name>
    <dbReference type="NCBI Taxonomy" id="490629"/>
    <lineage>
        <taxon>Bacteria</taxon>
        <taxon>Bacillati</taxon>
        <taxon>Actinomycetota</taxon>
        <taxon>Actinomycetes</taxon>
        <taxon>Pseudonocardiales</taxon>
        <taxon>Pseudonocardiaceae</taxon>
        <taxon>Amycolatopsis</taxon>
    </lineage>
</organism>
<evidence type="ECO:0000313" key="3">
    <source>
        <dbReference type="Proteomes" id="UP000243799"/>
    </source>
</evidence>
<dbReference type="AlphaFoldDB" id="A0A1I1BVE6"/>
<evidence type="ECO:0000313" key="2">
    <source>
        <dbReference type="EMBL" id="SFB52293.1"/>
    </source>
</evidence>
<keyword evidence="1" id="KW-0732">Signal</keyword>
<sequence>MSTINHSTGPSRLFRAISTAAIATAIAATAAAPASASVTDKLEGDCSIWALTDRVDRSTNTYGSGRVTCKHDNYFAIIIEAKLYKNGSLRKVHRETCGGPPVSSCGVSTGTVPGSRGTWKTSVTAWAKIGKEYKYTASHSKTW</sequence>
<evidence type="ECO:0000256" key="1">
    <source>
        <dbReference type="SAM" id="SignalP"/>
    </source>
</evidence>
<keyword evidence="3" id="KW-1185">Reference proteome</keyword>
<feature type="signal peptide" evidence="1">
    <location>
        <begin position="1"/>
        <end position="36"/>
    </location>
</feature>
<dbReference type="EMBL" id="FOKG01000016">
    <property type="protein sequence ID" value="SFB52293.1"/>
    <property type="molecule type" value="Genomic_DNA"/>
</dbReference>
<gene>
    <name evidence="2" type="ORF">SAMN05216266_11618</name>
</gene>